<proteinExistence type="predicted"/>
<protein>
    <submittedName>
        <fullName evidence="2">DtxR family iron (Metal) dependent repressor</fullName>
    </submittedName>
</protein>
<dbReference type="SUPFAM" id="SSF46785">
    <property type="entry name" value="Winged helix' DNA-binding domain"/>
    <property type="match status" value="1"/>
</dbReference>
<dbReference type="Pfam" id="PF02742">
    <property type="entry name" value="Fe_dep_repr_C"/>
    <property type="match status" value="1"/>
</dbReference>
<dbReference type="STRING" id="1160895.CM19_11510"/>
<dbReference type="SUPFAM" id="SSF47979">
    <property type="entry name" value="Iron-dependent repressor protein, dimerization domain"/>
    <property type="match status" value="1"/>
</dbReference>
<dbReference type="InterPro" id="IPR036421">
    <property type="entry name" value="Fe_dep_repressor_sf"/>
</dbReference>
<dbReference type="Proteomes" id="UP000024332">
    <property type="component" value="Unassembled WGS sequence"/>
</dbReference>
<dbReference type="RefSeq" id="WP_048100467.1">
    <property type="nucleotide sequence ID" value="NZ_JFZT01000057.1"/>
</dbReference>
<comment type="caution">
    <text evidence="2">The sequence shown here is derived from an EMBL/GenBank/DDBJ whole genome shotgun (WGS) entry which is preliminary data.</text>
</comment>
<dbReference type="EMBL" id="JFZT01000057">
    <property type="protein sequence ID" value="EZQ02084.1"/>
    <property type="molecule type" value="Genomic_DNA"/>
</dbReference>
<feature type="domain" description="Iron dependent repressor metal binding and dimerisation" evidence="1">
    <location>
        <begin position="63"/>
        <end position="130"/>
    </location>
</feature>
<reference evidence="2 3" key="1">
    <citation type="submission" date="2014-03" db="EMBL/GenBank/DDBJ databases">
        <title>Draft genome sequence of the novel thermoacidophilic archaea Acidianus copahuensis ALE1 strain, isolated from Copahue volcanic area in Neuquen Argentina.</title>
        <authorList>
            <person name="Urbieta M.S."/>
            <person name="Rascovan N."/>
            <person name="Castro C."/>
            <person name="Revale S."/>
            <person name="Giaveno M.A."/>
            <person name="Vazquez M.P."/>
            <person name="Donati E.R."/>
        </authorList>
    </citation>
    <scope>NUCLEOTIDE SEQUENCE [LARGE SCALE GENOMIC DNA]</scope>
    <source>
        <strain evidence="2 3">ALE1</strain>
    </source>
</reference>
<dbReference type="PANTHER" id="PTHR33238">
    <property type="entry name" value="IRON (METAL) DEPENDENT REPRESSOR, DTXR FAMILY"/>
    <property type="match status" value="1"/>
</dbReference>
<gene>
    <name evidence="2" type="ORF">CM19_11510</name>
</gene>
<dbReference type="OrthoDB" id="24735at2157"/>
<evidence type="ECO:0000313" key="2">
    <source>
        <dbReference type="EMBL" id="EZQ02084.1"/>
    </source>
</evidence>
<name>A0A031LLH0_9CREN</name>
<dbReference type="GO" id="GO:0046914">
    <property type="term" value="F:transition metal ion binding"/>
    <property type="evidence" value="ECO:0007669"/>
    <property type="project" value="InterPro"/>
</dbReference>
<dbReference type="SMART" id="SM00529">
    <property type="entry name" value="HTH_DTXR"/>
    <property type="match status" value="1"/>
</dbReference>
<dbReference type="InterPro" id="IPR036388">
    <property type="entry name" value="WH-like_DNA-bd_sf"/>
</dbReference>
<dbReference type="InterPro" id="IPR050536">
    <property type="entry name" value="DtxR_MntR_Metal-Reg"/>
</dbReference>
<organism evidence="2 3">
    <name type="scientific">Candidatus Acidianus copahuensis</name>
    <dbReference type="NCBI Taxonomy" id="1160895"/>
    <lineage>
        <taxon>Archaea</taxon>
        <taxon>Thermoproteota</taxon>
        <taxon>Thermoprotei</taxon>
        <taxon>Sulfolobales</taxon>
        <taxon>Sulfolobaceae</taxon>
        <taxon>Acidianus</taxon>
    </lineage>
</organism>
<accession>A0A031LLH0</accession>
<dbReference type="InterPro" id="IPR036390">
    <property type="entry name" value="WH_DNA-bd_sf"/>
</dbReference>
<dbReference type="AlphaFoldDB" id="A0A031LLH0"/>
<evidence type="ECO:0000313" key="3">
    <source>
        <dbReference type="Proteomes" id="UP000024332"/>
    </source>
</evidence>
<evidence type="ECO:0000259" key="1">
    <source>
        <dbReference type="Pfam" id="PF02742"/>
    </source>
</evidence>
<dbReference type="Gene3D" id="1.10.10.10">
    <property type="entry name" value="Winged helix-like DNA-binding domain superfamily/Winged helix DNA-binding domain"/>
    <property type="match status" value="1"/>
</dbReference>
<dbReference type="InterPro" id="IPR022689">
    <property type="entry name" value="Iron_dep_repressor"/>
</dbReference>
<dbReference type="GO" id="GO:0046983">
    <property type="term" value="F:protein dimerization activity"/>
    <property type="evidence" value="ECO:0007669"/>
    <property type="project" value="InterPro"/>
</dbReference>
<dbReference type="PANTHER" id="PTHR33238:SF7">
    <property type="entry name" value="IRON-DEPENDENT TRANSCRIPTIONAL REGULATOR"/>
    <property type="match status" value="1"/>
</dbReference>
<sequence>MKYSYRELQYLIVIKKLNDGNKPAKLTEVARDVSVTASSAFEEIKHLSDKGLIKKEGQKIWITDEGKDYINKAIRAHRVVESFLVKLGMDKDEACNYSRQFDLLVPEEIVEKLYSFLGKPNNCPHGEGIP</sequence>
<keyword evidence="3" id="KW-1185">Reference proteome</keyword>
<dbReference type="InterPro" id="IPR001367">
    <property type="entry name" value="Fe_dep_repressor"/>
</dbReference>
<dbReference type="GO" id="GO:0003700">
    <property type="term" value="F:DNA-binding transcription factor activity"/>
    <property type="evidence" value="ECO:0007669"/>
    <property type="project" value="InterPro"/>
</dbReference>